<evidence type="ECO:0000256" key="7">
    <source>
        <dbReference type="PIRSR" id="PIRSR600223-1"/>
    </source>
</evidence>
<dbReference type="RefSeq" id="WP_092751221.1">
    <property type="nucleotide sequence ID" value="NZ_FOCG01000001.1"/>
</dbReference>
<keyword evidence="5 8" id="KW-0645">Protease</keyword>
<dbReference type="EC" id="3.4.21.89" evidence="4 8"/>
<feature type="active site" evidence="7">
    <location>
        <position position="54"/>
    </location>
</feature>
<dbReference type="InterPro" id="IPR036286">
    <property type="entry name" value="LexA/Signal_pep-like_sf"/>
</dbReference>
<dbReference type="InterPro" id="IPR019756">
    <property type="entry name" value="Pept_S26A_signal_pept_1_Ser-AS"/>
</dbReference>
<feature type="active site" evidence="7">
    <location>
        <position position="94"/>
    </location>
</feature>
<gene>
    <name evidence="11" type="ORF">SAMN05216180_0453</name>
</gene>
<evidence type="ECO:0000256" key="4">
    <source>
        <dbReference type="ARBA" id="ARBA00013208"/>
    </source>
</evidence>
<evidence type="ECO:0000256" key="5">
    <source>
        <dbReference type="ARBA" id="ARBA00022670"/>
    </source>
</evidence>
<dbReference type="InterPro" id="IPR019758">
    <property type="entry name" value="Pept_S26A_signal_pept_1_CS"/>
</dbReference>
<dbReference type="PANTHER" id="PTHR43390">
    <property type="entry name" value="SIGNAL PEPTIDASE I"/>
    <property type="match status" value="1"/>
</dbReference>
<dbReference type="SUPFAM" id="SSF51306">
    <property type="entry name" value="LexA/Signal peptidase"/>
    <property type="match status" value="1"/>
</dbReference>
<dbReference type="InterPro" id="IPR000223">
    <property type="entry name" value="Pept_S26A_signal_pept_1"/>
</dbReference>
<dbReference type="PANTHER" id="PTHR43390:SF1">
    <property type="entry name" value="CHLOROPLAST PROCESSING PEPTIDASE"/>
    <property type="match status" value="1"/>
</dbReference>
<dbReference type="InterPro" id="IPR019533">
    <property type="entry name" value="Peptidase_S26"/>
</dbReference>
<dbReference type="Gene3D" id="2.10.109.10">
    <property type="entry name" value="Umud Fragment, subunit A"/>
    <property type="match status" value="1"/>
</dbReference>
<organism evidence="11 12">
    <name type="scientific">Hydrogenoanaerobacterium saccharovorans</name>
    <dbReference type="NCBI Taxonomy" id="474960"/>
    <lineage>
        <taxon>Bacteria</taxon>
        <taxon>Bacillati</taxon>
        <taxon>Bacillota</taxon>
        <taxon>Clostridia</taxon>
        <taxon>Eubacteriales</taxon>
        <taxon>Oscillospiraceae</taxon>
        <taxon>Hydrogenoanaerobacterium</taxon>
    </lineage>
</organism>
<evidence type="ECO:0000256" key="8">
    <source>
        <dbReference type="RuleBase" id="RU003993"/>
    </source>
</evidence>
<dbReference type="Pfam" id="PF10502">
    <property type="entry name" value="Peptidase_S26"/>
    <property type="match status" value="1"/>
</dbReference>
<evidence type="ECO:0000256" key="3">
    <source>
        <dbReference type="ARBA" id="ARBA00009370"/>
    </source>
</evidence>
<dbReference type="PROSITE" id="PS00501">
    <property type="entry name" value="SPASE_I_1"/>
    <property type="match status" value="1"/>
</dbReference>
<dbReference type="PROSITE" id="PS00761">
    <property type="entry name" value="SPASE_I_3"/>
    <property type="match status" value="1"/>
</dbReference>
<evidence type="ECO:0000313" key="12">
    <source>
        <dbReference type="Proteomes" id="UP000199158"/>
    </source>
</evidence>
<dbReference type="InterPro" id="IPR019757">
    <property type="entry name" value="Pept_S26A_signal_pept_1_Lys-AS"/>
</dbReference>
<reference evidence="11 12" key="1">
    <citation type="submission" date="2016-10" db="EMBL/GenBank/DDBJ databases">
        <authorList>
            <person name="de Groot N.N."/>
        </authorList>
    </citation>
    <scope>NUCLEOTIDE SEQUENCE [LARGE SCALE GENOMIC DNA]</scope>
    <source>
        <strain evidence="11 12">CGMCC 1.5070</strain>
    </source>
</reference>
<keyword evidence="8" id="KW-0812">Transmembrane</keyword>
<evidence type="ECO:0000256" key="9">
    <source>
        <dbReference type="RuleBase" id="RU362042"/>
    </source>
</evidence>
<feature type="domain" description="Peptidase S26" evidence="10">
    <location>
        <begin position="24"/>
        <end position="180"/>
    </location>
</feature>
<evidence type="ECO:0000256" key="1">
    <source>
        <dbReference type="ARBA" id="ARBA00000677"/>
    </source>
</evidence>
<dbReference type="STRING" id="474960.SAMN05216180_0453"/>
<comment type="similarity">
    <text evidence="3 9">Belongs to the peptidase S26 family.</text>
</comment>
<keyword evidence="8" id="KW-0472">Membrane</keyword>
<dbReference type="GO" id="GO:0004252">
    <property type="term" value="F:serine-type endopeptidase activity"/>
    <property type="evidence" value="ECO:0007669"/>
    <property type="project" value="InterPro"/>
</dbReference>
<keyword evidence="12" id="KW-1185">Reference proteome</keyword>
<comment type="subcellular location">
    <subcellularLocation>
        <location evidence="2">Cell membrane</location>
        <topology evidence="2">Single-pass type II membrane protein</topology>
    </subcellularLocation>
    <subcellularLocation>
        <location evidence="9">Membrane</location>
        <topology evidence="9">Single-pass type II membrane protein</topology>
    </subcellularLocation>
</comment>
<dbReference type="EMBL" id="FOCG01000001">
    <property type="protein sequence ID" value="SEM53674.1"/>
    <property type="molecule type" value="Genomic_DNA"/>
</dbReference>
<dbReference type="OrthoDB" id="9802919at2"/>
<dbReference type="PROSITE" id="PS00760">
    <property type="entry name" value="SPASE_I_2"/>
    <property type="match status" value="1"/>
</dbReference>
<evidence type="ECO:0000256" key="6">
    <source>
        <dbReference type="ARBA" id="ARBA00022801"/>
    </source>
</evidence>
<sequence length="190" mass="21528">MNEWEENTSEYEQKNNRLFVKNAFEWVESIAFAVITVVLIFTFLFRVVGVEGKSMEPTLHDGNFIVISDLFFQPKNNDVVVITPTTSLDIPIVKRVIATGGQTVDIDFKKGIVYVDGKALDEPYIAEPTNLYYDIVFPQTVPEGYIFVMGDNRNHSLDSRDSTIGMVDMRYVLGKALVRILPVTQIGIIR</sequence>
<dbReference type="NCBIfam" id="TIGR02227">
    <property type="entry name" value="sigpep_I_bact"/>
    <property type="match status" value="1"/>
</dbReference>
<dbReference type="GO" id="GO:0009003">
    <property type="term" value="F:signal peptidase activity"/>
    <property type="evidence" value="ECO:0007669"/>
    <property type="project" value="UniProtKB-EC"/>
</dbReference>
<name>A0A1H7Z6P0_9FIRM</name>
<dbReference type="CDD" id="cd06530">
    <property type="entry name" value="S26_SPase_I"/>
    <property type="match status" value="1"/>
</dbReference>
<accession>A0A1H7Z6P0</accession>
<dbReference type="PRINTS" id="PR00727">
    <property type="entry name" value="LEADERPTASE"/>
</dbReference>
<dbReference type="AlphaFoldDB" id="A0A1H7Z6P0"/>
<protein>
    <recommendedName>
        <fullName evidence="4 8">Signal peptidase I</fullName>
        <ecNumber evidence="4 8">3.4.21.89</ecNumber>
    </recommendedName>
</protein>
<evidence type="ECO:0000259" key="10">
    <source>
        <dbReference type="Pfam" id="PF10502"/>
    </source>
</evidence>
<dbReference type="GO" id="GO:0006465">
    <property type="term" value="P:signal peptide processing"/>
    <property type="evidence" value="ECO:0007669"/>
    <property type="project" value="InterPro"/>
</dbReference>
<evidence type="ECO:0000256" key="2">
    <source>
        <dbReference type="ARBA" id="ARBA00004401"/>
    </source>
</evidence>
<dbReference type="Proteomes" id="UP000199158">
    <property type="component" value="Unassembled WGS sequence"/>
</dbReference>
<keyword evidence="6 8" id="KW-0378">Hydrolase</keyword>
<keyword evidence="8" id="KW-1133">Transmembrane helix</keyword>
<feature type="transmembrane region" description="Helical" evidence="8">
    <location>
        <begin position="26"/>
        <end position="45"/>
    </location>
</feature>
<comment type="catalytic activity">
    <reaction evidence="1 8">
        <text>Cleavage of hydrophobic, N-terminal signal or leader sequences from secreted and periplasmic proteins.</text>
        <dbReference type="EC" id="3.4.21.89"/>
    </reaction>
</comment>
<proteinExistence type="inferred from homology"/>
<evidence type="ECO:0000313" key="11">
    <source>
        <dbReference type="EMBL" id="SEM53674.1"/>
    </source>
</evidence>
<dbReference type="GO" id="GO:0005886">
    <property type="term" value="C:plasma membrane"/>
    <property type="evidence" value="ECO:0007669"/>
    <property type="project" value="UniProtKB-SubCell"/>
</dbReference>